<dbReference type="AlphaFoldDB" id="A0A835G3V3"/>
<reference evidence="6" key="1">
    <citation type="submission" date="2020-08" db="EMBL/GenBank/DDBJ databases">
        <title>Spodoptera exigua strain:BAW_Kor-Di-RS1 Genome sequencing and assembly.</title>
        <authorList>
            <person name="Kim J."/>
            <person name="Nam H.Y."/>
            <person name="Kwon M."/>
            <person name="Choi J.H."/>
            <person name="Cho S.R."/>
            <person name="Kim G.-H."/>
        </authorList>
    </citation>
    <scope>NUCLEOTIDE SEQUENCE</scope>
    <source>
        <strain evidence="6">BAW_Kor-Di-RS1</strain>
        <tissue evidence="6">Whole-body</tissue>
    </source>
</reference>
<evidence type="ECO:0000256" key="1">
    <source>
        <dbReference type="ARBA" id="ARBA00022801"/>
    </source>
</evidence>
<dbReference type="SUPFAM" id="SSF51445">
    <property type="entry name" value="(Trans)glycosidases"/>
    <property type="match status" value="1"/>
</dbReference>
<evidence type="ECO:0000256" key="3">
    <source>
        <dbReference type="PROSITE-ProRule" id="PRU10055"/>
    </source>
</evidence>
<dbReference type="InterPro" id="IPR001360">
    <property type="entry name" value="Glyco_hydro_1"/>
</dbReference>
<dbReference type="PRINTS" id="PR00131">
    <property type="entry name" value="GLHYDRLASE1"/>
</dbReference>
<evidence type="ECO:0000256" key="5">
    <source>
        <dbReference type="RuleBase" id="RU004468"/>
    </source>
</evidence>
<dbReference type="InterPro" id="IPR017853">
    <property type="entry name" value="GH"/>
</dbReference>
<evidence type="ECO:0000313" key="7">
    <source>
        <dbReference type="Proteomes" id="UP000648187"/>
    </source>
</evidence>
<dbReference type="Pfam" id="PF00232">
    <property type="entry name" value="Glyco_hydro_1"/>
    <property type="match status" value="1"/>
</dbReference>
<dbReference type="GO" id="GO:0016052">
    <property type="term" value="P:carbohydrate catabolic process"/>
    <property type="evidence" value="ECO:0007669"/>
    <property type="project" value="TreeGrafter"/>
</dbReference>
<gene>
    <name evidence="6" type="ORF">HW555_014390</name>
</gene>
<feature type="active site" description="Nucleophile" evidence="3">
    <location>
        <position position="381"/>
    </location>
</feature>
<dbReference type="PROSITE" id="PS00572">
    <property type="entry name" value="GLYCOSYL_HYDROL_F1_1"/>
    <property type="match status" value="1"/>
</dbReference>
<keyword evidence="7" id="KW-1185">Reference proteome</keyword>
<evidence type="ECO:0000256" key="4">
    <source>
        <dbReference type="RuleBase" id="RU003690"/>
    </source>
</evidence>
<evidence type="ECO:0000256" key="2">
    <source>
        <dbReference type="ARBA" id="ARBA00023295"/>
    </source>
</evidence>
<protein>
    <recommendedName>
        <fullName evidence="8">Beta-glucosidase</fullName>
    </recommendedName>
</protein>
<comment type="similarity">
    <text evidence="4">Belongs to the glycosyl hydrolase 1 family.</text>
</comment>
<dbReference type="Proteomes" id="UP000648187">
    <property type="component" value="Unassembled WGS sequence"/>
</dbReference>
<keyword evidence="1 5" id="KW-0378">Hydrolase</keyword>
<dbReference type="FunFam" id="3.20.20.80:FF:000004">
    <property type="entry name" value="Beta-glucosidase 6-phospho-beta-glucosidase"/>
    <property type="match status" value="1"/>
</dbReference>
<dbReference type="Gene3D" id="3.20.20.80">
    <property type="entry name" value="Glycosidases"/>
    <property type="match status" value="1"/>
</dbReference>
<organism evidence="6 7">
    <name type="scientific">Spodoptera exigua</name>
    <name type="common">Beet armyworm</name>
    <name type="synonym">Noctua fulgens</name>
    <dbReference type="NCBI Taxonomy" id="7107"/>
    <lineage>
        <taxon>Eukaryota</taxon>
        <taxon>Metazoa</taxon>
        <taxon>Ecdysozoa</taxon>
        <taxon>Arthropoda</taxon>
        <taxon>Hexapoda</taxon>
        <taxon>Insecta</taxon>
        <taxon>Pterygota</taxon>
        <taxon>Neoptera</taxon>
        <taxon>Endopterygota</taxon>
        <taxon>Lepidoptera</taxon>
        <taxon>Glossata</taxon>
        <taxon>Ditrysia</taxon>
        <taxon>Noctuoidea</taxon>
        <taxon>Noctuidae</taxon>
        <taxon>Amphipyrinae</taxon>
        <taxon>Spodoptera</taxon>
    </lineage>
</organism>
<dbReference type="GO" id="GO:0008422">
    <property type="term" value="F:beta-glucosidase activity"/>
    <property type="evidence" value="ECO:0007669"/>
    <property type="project" value="TreeGrafter"/>
</dbReference>
<dbReference type="InterPro" id="IPR033132">
    <property type="entry name" value="GH_1_N_CS"/>
</dbReference>
<accession>A0A835G3V3</accession>
<keyword evidence="2 5" id="KW-0326">Glycosidase</keyword>
<dbReference type="PROSITE" id="PS00653">
    <property type="entry name" value="GLYCOSYL_HYDROL_F1_2"/>
    <property type="match status" value="1"/>
</dbReference>
<proteinExistence type="inferred from homology"/>
<name>A0A835G3V3_SPOEX</name>
<comment type="caution">
    <text evidence="6">The sequence shown here is derived from an EMBL/GenBank/DDBJ whole genome shotgun (WGS) entry which is preliminary data.</text>
</comment>
<dbReference type="PANTHER" id="PTHR10353:SF136">
    <property type="entry name" value="ARYL-PHOSPHO-BETA-D-GLUCOSIDASE BGLC"/>
    <property type="match status" value="1"/>
</dbReference>
<dbReference type="EMBL" id="JACKWZ010001015">
    <property type="protein sequence ID" value="KAF9404327.1"/>
    <property type="molecule type" value="Genomic_DNA"/>
</dbReference>
<sequence length="486" mass="55953">MNMRHSELDPFPKTFLWGSASAAYQIEGAYQEDEKGISVWDTFVKQPNTTFKNTDGDVAVDHYHRFKEDVALMAELGLKAYRFSIAWSRIFPNGKGQANQAGLDFYSQLIDELLAYNIEPIVTIYHWDLPQALQDQYGGWESRQIVEDFTRYATILFDTFSDRVNYWVSLNEQNVFITHGYLLGTHPPGVRDSKRMFAANHIANLANASVIKAFKKGGYKGQIGPSFNYGPSYAFDSDPLNVLAKIDTEELMSFFWLDVYATGRYPRTVMKQLEKLKLAPVVTEADQQLLASGIPDFIGLNYYQTATVKASTNDSFSGDMGMNNSGKKGTSKEIEIPRVSKFVKNPYLEQTNWDWTIDPIGIRIALRTIESRYRLPVLITENGLGEYDKLEHGEIHDPYRIEYLQKHLQEIQAAMTDGVQVLGYCSWSFTDLLSWLNGYQKRYGFVYVDRDETSERTLNRYKKDSFYWYQKVIQTNGDYLNETREK</sequence>
<evidence type="ECO:0008006" key="8">
    <source>
        <dbReference type="Google" id="ProtNLM"/>
    </source>
</evidence>
<dbReference type="InterPro" id="IPR018120">
    <property type="entry name" value="Glyco_hydro_1_AS"/>
</dbReference>
<evidence type="ECO:0000313" key="6">
    <source>
        <dbReference type="EMBL" id="KAF9404327.1"/>
    </source>
</evidence>
<dbReference type="PANTHER" id="PTHR10353">
    <property type="entry name" value="GLYCOSYL HYDROLASE"/>
    <property type="match status" value="1"/>
</dbReference>
<dbReference type="GO" id="GO:0005829">
    <property type="term" value="C:cytosol"/>
    <property type="evidence" value="ECO:0007669"/>
    <property type="project" value="TreeGrafter"/>
</dbReference>